<evidence type="ECO:0000256" key="1">
    <source>
        <dbReference type="ARBA" id="ARBA00004167"/>
    </source>
</evidence>
<dbReference type="EMBL" id="PJNW01000016">
    <property type="protein sequence ID" value="PKR87623.1"/>
    <property type="molecule type" value="Genomic_DNA"/>
</dbReference>
<dbReference type="SMART" id="SM00244">
    <property type="entry name" value="PHB"/>
    <property type="match status" value="1"/>
</dbReference>
<dbReference type="CDD" id="cd03401">
    <property type="entry name" value="SPFH_prohibitin"/>
    <property type="match status" value="1"/>
</dbReference>
<feature type="coiled-coil region" evidence="2">
    <location>
        <begin position="188"/>
        <end position="217"/>
    </location>
</feature>
<dbReference type="InterPro" id="IPR001107">
    <property type="entry name" value="Band_7"/>
</dbReference>
<dbReference type="Gene3D" id="3.30.479.30">
    <property type="entry name" value="Band 7 domain"/>
    <property type="match status" value="1"/>
</dbReference>
<dbReference type="Proteomes" id="UP000233491">
    <property type="component" value="Unassembled WGS sequence"/>
</dbReference>
<comment type="caution">
    <text evidence="4">The sequence shown here is derived from an EMBL/GenBank/DDBJ whole genome shotgun (WGS) entry which is preliminary data.</text>
</comment>
<gene>
    <name evidence="4" type="ORF">CXZ10_17980</name>
</gene>
<dbReference type="InterPro" id="IPR036013">
    <property type="entry name" value="Band_7/SPFH_dom_sf"/>
</dbReference>
<evidence type="ECO:0000259" key="3">
    <source>
        <dbReference type="SMART" id="SM00244"/>
    </source>
</evidence>
<dbReference type="GO" id="GO:0016020">
    <property type="term" value="C:membrane"/>
    <property type="evidence" value="ECO:0007669"/>
    <property type="project" value="UniProtKB-SubCell"/>
</dbReference>
<comment type="subcellular location">
    <subcellularLocation>
        <location evidence="1">Membrane</location>
        <topology evidence="1">Single-pass membrane protein</topology>
    </subcellularLocation>
</comment>
<dbReference type="PANTHER" id="PTHR42911:SF2">
    <property type="entry name" value="PROHIBITIN FAMILY PROTEIN"/>
    <property type="match status" value="1"/>
</dbReference>
<dbReference type="InterPro" id="IPR000163">
    <property type="entry name" value="Prohibitin"/>
</dbReference>
<feature type="domain" description="Band 7" evidence="3">
    <location>
        <begin position="22"/>
        <end position="187"/>
    </location>
</feature>
<evidence type="ECO:0000313" key="4">
    <source>
        <dbReference type="EMBL" id="PKR87623.1"/>
    </source>
</evidence>
<dbReference type="PANTHER" id="PTHR42911">
    <property type="entry name" value="MODULATOR OF FTSH PROTEASE HFLC"/>
    <property type="match status" value="1"/>
</dbReference>
<dbReference type="AlphaFoldDB" id="A0A2N3LSW3"/>
<evidence type="ECO:0000313" key="5">
    <source>
        <dbReference type="Proteomes" id="UP000233491"/>
    </source>
</evidence>
<protein>
    <submittedName>
        <fullName evidence="4">Band 7 protein</fullName>
    </submittedName>
</protein>
<evidence type="ECO:0000256" key="2">
    <source>
        <dbReference type="SAM" id="Coils"/>
    </source>
</evidence>
<accession>A0A2N3LSW3</accession>
<keyword evidence="5" id="KW-1185">Reference proteome</keyword>
<dbReference type="SUPFAM" id="SSF117892">
    <property type="entry name" value="Band 7/SPFH domain"/>
    <property type="match status" value="1"/>
</dbReference>
<dbReference type="Pfam" id="PF01145">
    <property type="entry name" value="Band_7"/>
    <property type="match status" value="1"/>
</dbReference>
<organism evidence="4 5">
    <name type="scientific">Pleomorphomonas diazotrophica</name>
    <dbReference type="NCBI Taxonomy" id="1166257"/>
    <lineage>
        <taxon>Bacteria</taxon>
        <taxon>Pseudomonadati</taxon>
        <taxon>Pseudomonadota</taxon>
        <taxon>Alphaproteobacteria</taxon>
        <taxon>Hyphomicrobiales</taxon>
        <taxon>Pleomorphomonadaceae</taxon>
        <taxon>Pleomorphomonas</taxon>
    </lineage>
</organism>
<reference evidence="4 5" key="1">
    <citation type="submission" date="2017-12" db="EMBL/GenBank/DDBJ databases">
        <title>Anaerobic carbon monoxide metabolism by Pleomorphomonas carboxyditropha sp. nov., a new mesophilic hydrogenogenic carboxidotroph.</title>
        <authorList>
            <person name="Esquivel-Elizondo S."/>
            <person name="Krajmalnik-Brown R."/>
        </authorList>
    </citation>
    <scope>NUCLEOTIDE SEQUENCE [LARGE SCALE GENOMIC DNA]</scope>
    <source>
        <strain evidence="4 5">R5-392</strain>
    </source>
</reference>
<proteinExistence type="predicted"/>
<dbReference type="OrthoDB" id="9812991at2"/>
<keyword evidence="2" id="KW-0175">Coiled coil</keyword>
<name>A0A2N3LSW3_9HYPH</name>
<sequence>MTYIRLALLGVLVVAILALLNGGWYTVQETERGVLLRNGAFVATVEPGLHFKLPVFESVVKIDVTQRALRWASDNSLEAYSQDQQPANLSVSVVYHVPPVDVDKVYRQFAGVEGLESRLIARKLPQDLKTVFGRYTAASVIQNRGKFVADVESAVRAGIVGPLVVDQVNIEDIIFSDAYENSVEQRMLAEIEVMKLRQNAEREKVQAEITVTQAKAAADSQLATATAAAQATEIQAKADAERIRLRGEADAAAIRARADALGVNGDAIIRLNNSEKWNGQLPATMLPGTTLPFVEIK</sequence>